<keyword evidence="3" id="KW-0597">Phosphoprotein</keyword>
<comment type="subcellular location">
    <subcellularLocation>
        <location evidence="1">Cytoplasm</location>
        <location evidence="1">Cytoskeleton</location>
    </subcellularLocation>
</comment>
<feature type="region of interest" description="Disordered" evidence="11">
    <location>
        <begin position="1076"/>
        <end position="1144"/>
    </location>
</feature>
<evidence type="ECO:0000259" key="12">
    <source>
        <dbReference type="PROSITE" id="PS50067"/>
    </source>
</evidence>
<keyword evidence="14" id="KW-1185">Reference proteome</keyword>
<keyword evidence="5 9" id="KW-0547">Nucleotide-binding</keyword>
<organism evidence="13 14">
    <name type="scientific">Cynoglossus semilaevis</name>
    <name type="common">Tongue sole</name>
    <dbReference type="NCBI Taxonomy" id="244447"/>
    <lineage>
        <taxon>Eukaryota</taxon>
        <taxon>Metazoa</taxon>
        <taxon>Chordata</taxon>
        <taxon>Craniata</taxon>
        <taxon>Vertebrata</taxon>
        <taxon>Euteleostomi</taxon>
        <taxon>Actinopterygii</taxon>
        <taxon>Neopterygii</taxon>
        <taxon>Teleostei</taxon>
        <taxon>Neoteleostei</taxon>
        <taxon>Acanthomorphata</taxon>
        <taxon>Carangaria</taxon>
        <taxon>Pleuronectiformes</taxon>
        <taxon>Pleuronectoidei</taxon>
        <taxon>Cynoglossidae</taxon>
        <taxon>Cynoglossinae</taxon>
        <taxon>Cynoglossus</taxon>
    </lineage>
</organism>
<evidence type="ECO:0000256" key="9">
    <source>
        <dbReference type="PROSITE-ProRule" id="PRU00283"/>
    </source>
</evidence>
<keyword evidence="6 9" id="KW-0067">ATP-binding</keyword>
<feature type="compositionally biased region" description="Basic and acidic residues" evidence="11">
    <location>
        <begin position="652"/>
        <end position="662"/>
    </location>
</feature>
<dbReference type="GO" id="GO:0003777">
    <property type="term" value="F:microtubule motor activity"/>
    <property type="evidence" value="ECO:0007669"/>
    <property type="project" value="InterPro"/>
</dbReference>
<dbReference type="SMART" id="SM00129">
    <property type="entry name" value="KISc"/>
    <property type="match status" value="1"/>
</dbReference>
<dbReference type="FunFam" id="3.40.850.10:FF:000015">
    <property type="entry name" value="Kinesin family member 26A"/>
    <property type="match status" value="1"/>
</dbReference>
<dbReference type="Pfam" id="PF00225">
    <property type="entry name" value="Kinesin"/>
    <property type="match status" value="1"/>
</dbReference>
<accession>A0A3P8VBV6</accession>
<dbReference type="GO" id="GO:0005524">
    <property type="term" value="F:ATP binding"/>
    <property type="evidence" value="ECO:0007669"/>
    <property type="project" value="UniProtKB-UniRule"/>
</dbReference>
<feature type="binding site" evidence="9">
    <location>
        <begin position="102"/>
        <end position="109"/>
    </location>
    <ligand>
        <name>ATP</name>
        <dbReference type="ChEBI" id="CHEBI:30616"/>
    </ligand>
</feature>
<keyword evidence="10" id="KW-0175">Coiled coil</keyword>
<feature type="compositionally biased region" description="Polar residues" evidence="11">
    <location>
        <begin position="940"/>
        <end position="960"/>
    </location>
</feature>
<feature type="region of interest" description="Disordered" evidence="11">
    <location>
        <begin position="753"/>
        <end position="798"/>
    </location>
</feature>
<proteinExistence type="inferred from homology"/>
<dbReference type="GO" id="GO:0005874">
    <property type="term" value="C:microtubule"/>
    <property type="evidence" value="ECO:0007669"/>
    <property type="project" value="UniProtKB-KW"/>
</dbReference>
<dbReference type="GeneTree" id="ENSGT00940000156992"/>
<reference evidence="13" key="3">
    <citation type="submission" date="2025-09" db="UniProtKB">
        <authorList>
            <consortium name="Ensembl"/>
        </authorList>
    </citation>
    <scope>IDENTIFICATION</scope>
</reference>
<feature type="coiled-coil region" evidence="10">
    <location>
        <begin position="1208"/>
        <end position="1235"/>
    </location>
</feature>
<feature type="compositionally biased region" description="Polar residues" evidence="11">
    <location>
        <begin position="1046"/>
        <end position="1055"/>
    </location>
</feature>
<reference evidence="13 14" key="1">
    <citation type="journal article" date="2014" name="Nat. Genet.">
        <title>Whole-genome sequence of a flatfish provides insights into ZW sex chromosome evolution and adaptation to a benthic lifestyle.</title>
        <authorList>
            <person name="Chen S."/>
            <person name="Zhang G."/>
            <person name="Shao C."/>
            <person name="Huang Q."/>
            <person name="Liu G."/>
            <person name="Zhang P."/>
            <person name="Song W."/>
            <person name="An N."/>
            <person name="Chalopin D."/>
            <person name="Volff J.N."/>
            <person name="Hong Y."/>
            <person name="Li Q."/>
            <person name="Sha Z."/>
            <person name="Zhou H."/>
            <person name="Xie M."/>
            <person name="Yu Q."/>
            <person name="Liu Y."/>
            <person name="Xiang H."/>
            <person name="Wang N."/>
            <person name="Wu K."/>
            <person name="Yang C."/>
            <person name="Zhou Q."/>
            <person name="Liao X."/>
            <person name="Yang L."/>
            <person name="Hu Q."/>
            <person name="Zhang J."/>
            <person name="Meng L."/>
            <person name="Jin L."/>
            <person name="Tian Y."/>
            <person name="Lian J."/>
            <person name="Yang J."/>
            <person name="Miao G."/>
            <person name="Liu S."/>
            <person name="Liang Z."/>
            <person name="Yan F."/>
            <person name="Li Y."/>
            <person name="Sun B."/>
            <person name="Zhang H."/>
            <person name="Zhang J."/>
            <person name="Zhu Y."/>
            <person name="Du M."/>
            <person name="Zhao Y."/>
            <person name="Schartl M."/>
            <person name="Tang Q."/>
            <person name="Wang J."/>
        </authorList>
    </citation>
    <scope>NUCLEOTIDE SEQUENCE</scope>
</reference>
<dbReference type="CDD" id="cd00106">
    <property type="entry name" value="KISc"/>
    <property type="match status" value="1"/>
</dbReference>
<evidence type="ECO:0000313" key="13">
    <source>
        <dbReference type="Ensembl" id="ENSCSEP00000012803.1"/>
    </source>
</evidence>
<dbReference type="PANTHER" id="PTHR21608:SF8">
    <property type="entry name" value="KINESIN-LIKE PROTEIN KIF26B"/>
    <property type="match status" value="1"/>
</dbReference>
<evidence type="ECO:0000256" key="7">
    <source>
        <dbReference type="ARBA" id="ARBA00023175"/>
    </source>
</evidence>
<dbReference type="InParanoid" id="A0A3P8VBV6"/>
<dbReference type="GO" id="GO:0007018">
    <property type="term" value="P:microtubule-based movement"/>
    <property type="evidence" value="ECO:0007669"/>
    <property type="project" value="InterPro"/>
</dbReference>
<keyword evidence="8" id="KW-0206">Cytoskeleton</keyword>
<evidence type="ECO:0000256" key="3">
    <source>
        <dbReference type="ARBA" id="ARBA00022553"/>
    </source>
</evidence>
<dbReference type="GO" id="GO:0008017">
    <property type="term" value="F:microtubule binding"/>
    <property type="evidence" value="ECO:0007669"/>
    <property type="project" value="InterPro"/>
</dbReference>
<dbReference type="PRINTS" id="PR00380">
    <property type="entry name" value="KINESINHEAVY"/>
</dbReference>
<reference evidence="13" key="2">
    <citation type="submission" date="2025-08" db="UniProtKB">
        <authorList>
            <consortium name="Ensembl"/>
        </authorList>
    </citation>
    <scope>IDENTIFICATION</scope>
</reference>
<evidence type="ECO:0000256" key="2">
    <source>
        <dbReference type="ARBA" id="ARBA00022490"/>
    </source>
</evidence>
<feature type="region of interest" description="Disordered" evidence="11">
    <location>
        <begin position="369"/>
        <end position="388"/>
    </location>
</feature>
<name>A0A3P8VBV6_CYNSE</name>
<evidence type="ECO:0000256" key="11">
    <source>
        <dbReference type="SAM" id="MobiDB-lite"/>
    </source>
</evidence>
<feature type="compositionally biased region" description="Polar residues" evidence="11">
    <location>
        <begin position="1087"/>
        <end position="1102"/>
    </location>
</feature>
<dbReference type="InterPro" id="IPR001752">
    <property type="entry name" value="Kinesin_motor_dom"/>
</dbReference>
<evidence type="ECO:0000256" key="4">
    <source>
        <dbReference type="ARBA" id="ARBA00022701"/>
    </source>
</evidence>
<keyword evidence="2" id="KW-0963">Cytoplasm</keyword>
<dbReference type="PANTHER" id="PTHR21608">
    <property type="entry name" value="KINESIN-LIKE PROTEIN CG14535"/>
    <property type="match status" value="1"/>
</dbReference>
<feature type="compositionally biased region" description="Low complexity" evidence="11">
    <location>
        <begin position="865"/>
        <end position="878"/>
    </location>
</feature>
<dbReference type="Gene3D" id="3.40.850.10">
    <property type="entry name" value="Kinesin motor domain"/>
    <property type="match status" value="1"/>
</dbReference>
<dbReference type="OMA" id="XSGGRSR"/>
<dbReference type="SUPFAM" id="SSF52540">
    <property type="entry name" value="P-loop containing nucleoside triphosphate hydrolases"/>
    <property type="match status" value="1"/>
</dbReference>
<feature type="domain" description="Kinesin motor" evidence="12">
    <location>
        <begin position="5"/>
        <end position="365"/>
    </location>
</feature>
<evidence type="ECO:0000313" key="14">
    <source>
        <dbReference type="Proteomes" id="UP000265120"/>
    </source>
</evidence>
<dbReference type="InterPro" id="IPR027640">
    <property type="entry name" value="Kinesin-like_fam"/>
</dbReference>
<evidence type="ECO:0000256" key="1">
    <source>
        <dbReference type="ARBA" id="ARBA00004245"/>
    </source>
</evidence>
<comment type="similarity">
    <text evidence="9">Belongs to the TRAFAC class myosin-kinesin ATPase superfamily. Kinesin family.</text>
</comment>
<feature type="region of interest" description="Disordered" evidence="11">
    <location>
        <begin position="1028"/>
        <end position="1059"/>
    </location>
</feature>
<feature type="compositionally biased region" description="Low complexity" evidence="11">
    <location>
        <begin position="372"/>
        <end position="381"/>
    </location>
</feature>
<evidence type="ECO:0000256" key="5">
    <source>
        <dbReference type="ARBA" id="ARBA00022741"/>
    </source>
</evidence>
<keyword evidence="4" id="KW-0493">Microtubule</keyword>
<dbReference type="PROSITE" id="PS50067">
    <property type="entry name" value="KINESIN_MOTOR_2"/>
    <property type="match status" value="1"/>
</dbReference>
<evidence type="ECO:0000256" key="8">
    <source>
        <dbReference type="ARBA" id="ARBA00023212"/>
    </source>
</evidence>
<dbReference type="GO" id="GO:0048731">
    <property type="term" value="P:system development"/>
    <property type="evidence" value="ECO:0007669"/>
    <property type="project" value="UniProtKB-ARBA"/>
</dbReference>
<feature type="region of interest" description="Disordered" evidence="11">
    <location>
        <begin position="987"/>
        <end position="1008"/>
    </location>
</feature>
<feature type="region of interest" description="Disordered" evidence="11">
    <location>
        <begin position="630"/>
        <end position="671"/>
    </location>
</feature>
<keyword evidence="7 9" id="KW-0505">Motor protein</keyword>
<feature type="compositionally biased region" description="Low complexity" evidence="11">
    <location>
        <begin position="885"/>
        <end position="939"/>
    </location>
</feature>
<sequence>MGSRKVKVMVRVCPVSQLEAAESSSFLKVDPRKKQIMIMDPSANQTQASQKRAGANQVSPKMFTFDAAFPPDASQVEVCAGTVAEVIQSVVNGADGCVFCFGHSKLGKSYTMIGRDDSLQTLGVIPCAISWLFKLINERREKTGARFSVRVSAVEVWGRDENLKDLLSEVATGNIQEGQSPGVYLFEDPICGMQLQNQSELRAPTPEKAGWYLDAAIAARHNSRHPDTTEEEHRNSHMLFTLHLYQYRMDKTGKGGMSGGRSRLHLLDLGSCDAKALPGGGRSRENSSHSAPLCLSLSALGNVILALVNGSKHIPYKESKLTMLLRESLGNMNCRTTMIAHISASPKDFSETLSTVQIASRVLRMKKKKSKYTSSSSGGESSCEEGHMRRPTQLRPFHHCGGADSDLLLLLPSDPDEYSSSEHSCDTVIYVGSNGGAVSDRELTDNEGPPEFVPIIPTLPQKVRGWSAPPHQAQLAPVQEEGAECLKCNTFAELQERLDCIDGSEEVICSDMLSDVFSPTALEDKKQWTFYCVCLWTNHQCLVPPSSPSQRCKVFTQKSVLQTTTATQQPLGVSTGLENTGDPIRGSLKEEVVLKEDSPRRTPLAMVHAGPPNTEKLILIQKQILFPSTSATAPGEPSFENPWLKRGTLEGSGEKRDSHREGGSTGSSPDVLKRVVDGCEMVAMVSQGESLNLYNLDVHRTASLPRGWHCLNLHDGLDKRSEYCQLSSTSSTPSSPRATLDRRGSTLRQGFFSYKKNGLPPAPPVRKSSLEQQSRAASPPHHGDEGVTSGCVQTNAGRRGFNVDSGRLFSARLEQLANRTHSLGRVQRSNNSSYHYDCLSLERGESLRGGGGVRGDSTMPRAGHNLSRAGSLSSSGANTHHQAFRAGSGSSSAPQSPAHSSSQSRLSAVSKLLLSSSPKGRSLSTSSSKAPSLSNKSLSQTAGRSSSGKGPASGSWSTQSLSRLRGGSLAAKLPLRAVNGRISELLQGSAGSRSRSHAQGGGADAGDEKVIGTLSEDRAAAVVQTLPPSPYSKITAPRKPHRCSSGHASDNSSVLSGELPPAMGKTALFYHSGGSSGYESMVRDSSENTGSTSSTQDSLSEDSTATTSSRRSSKNSKKSRSSTGLQRRRLIPALTLDTSSSSSQGACWVDGPLGLQPPPTSLRVTADTTENFEIKVYKIDDVERLQRRRDRRVSKEVVHQPSARLRLLEHRQQRISDLRAKYQCLKKELELTKQHLMLEEQTWTSEFQLQQVHEVDSLEYLEALETLTYKLETRVNFCKAHLMMVTCFDVSSKH</sequence>
<dbReference type="STRING" id="244447.ENSCSEP00000012803"/>
<evidence type="ECO:0000256" key="10">
    <source>
        <dbReference type="SAM" id="Coils"/>
    </source>
</evidence>
<feature type="compositionally biased region" description="Basic residues" evidence="11">
    <location>
        <begin position="1111"/>
        <end position="1130"/>
    </location>
</feature>
<protein>
    <submittedName>
        <fullName evidence="13">Kinesin family member 26B</fullName>
    </submittedName>
</protein>
<dbReference type="Proteomes" id="UP000265120">
    <property type="component" value="Chromosome 5"/>
</dbReference>
<feature type="region of interest" description="Disordered" evidence="11">
    <location>
        <begin position="845"/>
        <end position="960"/>
    </location>
</feature>
<dbReference type="InterPro" id="IPR027417">
    <property type="entry name" value="P-loop_NTPase"/>
</dbReference>
<dbReference type="Ensembl" id="ENSCSET00000012959.1">
    <property type="protein sequence ID" value="ENSCSEP00000012803.1"/>
    <property type="gene ID" value="ENSCSEG00000008230.1"/>
</dbReference>
<evidence type="ECO:0000256" key="6">
    <source>
        <dbReference type="ARBA" id="ARBA00022840"/>
    </source>
</evidence>
<dbReference type="InterPro" id="IPR036961">
    <property type="entry name" value="Kinesin_motor_dom_sf"/>
</dbReference>